<sequence>MFTQSPFPPPPLYRKSIILSGFRVCRIQVFINWTRSFLMQLFSFLYQLFQSDFIF</sequence>
<name>A0A564YAT7_HYMDI</name>
<keyword evidence="2" id="KW-1185">Reference proteome</keyword>
<reference evidence="1 2" key="1">
    <citation type="submission" date="2019-07" db="EMBL/GenBank/DDBJ databases">
        <authorList>
            <person name="Jastrzebski P J."/>
            <person name="Paukszto L."/>
            <person name="Jastrzebski P J."/>
        </authorList>
    </citation>
    <scope>NUCLEOTIDE SEQUENCE [LARGE SCALE GENOMIC DNA]</scope>
    <source>
        <strain evidence="1 2">WMS-il1</strain>
    </source>
</reference>
<gene>
    <name evidence="1" type="ORF">WMSIL1_LOCUS4543</name>
</gene>
<proteinExistence type="predicted"/>
<organism evidence="1 2">
    <name type="scientific">Hymenolepis diminuta</name>
    <name type="common">Rat tapeworm</name>
    <dbReference type="NCBI Taxonomy" id="6216"/>
    <lineage>
        <taxon>Eukaryota</taxon>
        <taxon>Metazoa</taxon>
        <taxon>Spiralia</taxon>
        <taxon>Lophotrochozoa</taxon>
        <taxon>Platyhelminthes</taxon>
        <taxon>Cestoda</taxon>
        <taxon>Eucestoda</taxon>
        <taxon>Cyclophyllidea</taxon>
        <taxon>Hymenolepididae</taxon>
        <taxon>Hymenolepis</taxon>
    </lineage>
</organism>
<evidence type="ECO:0000313" key="1">
    <source>
        <dbReference type="EMBL" id="VUZ44306.1"/>
    </source>
</evidence>
<accession>A0A564YAT7</accession>
<protein>
    <submittedName>
        <fullName evidence="1">Uncharacterized protein</fullName>
    </submittedName>
</protein>
<dbReference type="Proteomes" id="UP000321570">
    <property type="component" value="Unassembled WGS sequence"/>
</dbReference>
<evidence type="ECO:0000313" key="2">
    <source>
        <dbReference type="Proteomes" id="UP000321570"/>
    </source>
</evidence>
<dbReference type="AlphaFoldDB" id="A0A564YAT7"/>
<dbReference type="EMBL" id="CABIJS010000123">
    <property type="protein sequence ID" value="VUZ44306.1"/>
    <property type="molecule type" value="Genomic_DNA"/>
</dbReference>